<sequence>MSFTPQTEQDSNDSEVDSSTLSAASRYLSQPTVESDWKALDACGLFNGPSEQNLTDSQWRLISLKSWYRNGYKEARWIRYDVDTNLLNIDIAYLVVHLFSRVPAPQIPQAIRIQPVFKKPTTAADIPLELHDLLPHYFIHAPCKNYTYGYVENAGHECHDWKDCERNYVLCSQSELHRMALVCRRWARAVQPAMFLAVRLDNEKLKSLATLLTTNPTTPVRQYITYINGGFDGAENLRNPSIHHLGLSLMPKLSGLKTSSLELRLEGPLPKKHQMLSSIHPPFPQVLPHFSAGIRKLHLENVHFKTFTHLVRLVKEMPSLYRVECTQVTWDTREGEVMYPTSYLAKHDPSEAVEYHYDYTVSMYASLPRNGSAWLGILLGATRADVLDRSDADLLRAITNASECNTTSREQDRIRLWSNRVNSLSADLRIHAYFTPRAGVRERRRIRAIAFEVFYWGQTNKWSKIIEALATFNALQVVLFVLEQNGSQTRYLNQIYPLMPDHALPMLKFALRDAHSPTGSYMQAILEDVDTDNELISLQVSPSRDYGPGKHFCSETSLHSILLSSGSAINAERISAIPSAWLSHFTFTSRLDFLAFFAAGLCFRFRNIRHLYPAVVSLPPPFSAVFAFLPYTSSINCTYLCVLVPSMERAQWHPYPISQEDTIDYIILPPR</sequence>
<gene>
    <name evidence="1" type="ORF">NM688_g8903</name>
</gene>
<organism evidence="1 2">
    <name type="scientific">Phlebia brevispora</name>
    <dbReference type="NCBI Taxonomy" id="194682"/>
    <lineage>
        <taxon>Eukaryota</taxon>
        <taxon>Fungi</taxon>
        <taxon>Dikarya</taxon>
        <taxon>Basidiomycota</taxon>
        <taxon>Agaricomycotina</taxon>
        <taxon>Agaricomycetes</taxon>
        <taxon>Polyporales</taxon>
        <taxon>Meruliaceae</taxon>
        <taxon>Phlebia</taxon>
    </lineage>
</organism>
<keyword evidence="2" id="KW-1185">Reference proteome</keyword>
<protein>
    <submittedName>
        <fullName evidence="1">Uncharacterized protein</fullName>
    </submittedName>
</protein>
<evidence type="ECO:0000313" key="1">
    <source>
        <dbReference type="EMBL" id="KAJ3522233.1"/>
    </source>
</evidence>
<evidence type="ECO:0000313" key="2">
    <source>
        <dbReference type="Proteomes" id="UP001148662"/>
    </source>
</evidence>
<proteinExistence type="predicted"/>
<dbReference type="Proteomes" id="UP001148662">
    <property type="component" value="Unassembled WGS sequence"/>
</dbReference>
<dbReference type="EMBL" id="JANHOG010002553">
    <property type="protein sequence ID" value="KAJ3522233.1"/>
    <property type="molecule type" value="Genomic_DNA"/>
</dbReference>
<accession>A0ACC1RMC3</accession>
<reference evidence="1" key="1">
    <citation type="submission" date="2022-07" db="EMBL/GenBank/DDBJ databases">
        <title>Genome Sequence of Phlebia brevispora.</title>
        <authorList>
            <person name="Buettner E."/>
        </authorList>
    </citation>
    <scope>NUCLEOTIDE SEQUENCE</scope>
    <source>
        <strain evidence="1">MPL23</strain>
    </source>
</reference>
<name>A0ACC1RMC3_9APHY</name>
<comment type="caution">
    <text evidence="1">The sequence shown here is derived from an EMBL/GenBank/DDBJ whole genome shotgun (WGS) entry which is preliminary data.</text>
</comment>